<gene>
    <name evidence="1" type="ORF">A9F13_09g00231</name>
</gene>
<dbReference type="EMBL" id="LYUB02000009">
    <property type="protein sequence ID" value="OVF08105.1"/>
    <property type="molecule type" value="Genomic_DNA"/>
</dbReference>
<dbReference type="KEGG" id="clus:A9F13_09g00231"/>
<protein>
    <submittedName>
        <fullName evidence="1">Uncharacterized protein</fullName>
    </submittedName>
</protein>
<sequence length="265" mass="28716">MATSSTPSKRVALAPVNINISSPLHRGKSSSGLSGLPPNFASRNGLSKSASMILPSRTRLAPARKLESFSEYKISNNKNVKADLAATKLKLRLQLAFYKLKSKKDASMAASPTIRVCKSKAPAPRTFHTSANRNLKKVEPATRLPSLNTIASRKPSGSLRLFHIKPSSSFHNAYPQSLPLSTQRLPSVHKILKTPMKATSRMVLQNNANSNSDETIDETVDEVSTDLRKGKEDILGSSPLRHSSFGTPSSFSVAKSLLQLGSGYY</sequence>
<accession>A0AA91T1K2</accession>
<name>A0AA91T1K2_CLALS</name>
<evidence type="ECO:0000313" key="2">
    <source>
        <dbReference type="Proteomes" id="UP000195602"/>
    </source>
</evidence>
<dbReference type="OMA" id="SSFHNAY"/>
<dbReference type="Proteomes" id="UP000195602">
    <property type="component" value="Unassembled WGS sequence"/>
</dbReference>
<comment type="caution">
    <text evidence="1">The sequence shown here is derived from an EMBL/GenBank/DDBJ whole genome shotgun (WGS) entry which is preliminary data.</text>
</comment>
<proteinExistence type="predicted"/>
<reference evidence="1 2" key="1">
    <citation type="submission" date="2017-04" db="EMBL/GenBank/DDBJ databases">
        <title>Draft genome of the yeast Clavispora lusitaniae type strain CBS 6936.</title>
        <authorList>
            <person name="Durrens P."/>
            <person name="Klopp C."/>
            <person name="Biteau N."/>
            <person name="Fitton-Ouhabi V."/>
            <person name="Dementhon K."/>
            <person name="Accoceberry I."/>
            <person name="Sherman D.J."/>
            <person name="Noel T."/>
        </authorList>
    </citation>
    <scope>NUCLEOTIDE SEQUENCE [LARGE SCALE GENOMIC DNA]</scope>
    <source>
        <strain evidence="1 2">CBS 6936</strain>
    </source>
</reference>
<dbReference type="AlphaFoldDB" id="A0AA91T1K2"/>
<evidence type="ECO:0000313" key="1">
    <source>
        <dbReference type="EMBL" id="OVF08105.1"/>
    </source>
</evidence>
<organism evidence="1 2">
    <name type="scientific">Clavispora lusitaniae</name>
    <name type="common">Candida lusitaniae</name>
    <dbReference type="NCBI Taxonomy" id="36911"/>
    <lineage>
        <taxon>Eukaryota</taxon>
        <taxon>Fungi</taxon>
        <taxon>Dikarya</taxon>
        <taxon>Ascomycota</taxon>
        <taxon>Saccharomycotina</taxon>
        <taxon>Pichiomycetes</taxon>
        <taxon>Metschnikowiaceae</taxon>
        <taxon>Clavispora</taxon>
    </lineage>
</organism>